<feature type="transmembrane region" description="Helical" evidence="5">
    <location>
        <begin position="91"/>
        <end position="109"/>
    </location>
</feature>
<dbReference type="Proteomes" id="UP000321039">
    <property type="component" value="Unassembled WGS sequence"/>
</dbReference>
<comment type="subcellular location">
    <subcellularLocation>
        <location evidence="1">Membrane</location>
    </subcellularLocation>
</comment>
<dbReference type="InterPro" id="IPR023352">
    <property type="entry name" value="MAPEG-like_dom_sf"/>
</dbReference>
<dbReference type="EMBL" id="VRZA01000005">
    <property type="protein sequence ID" value="TXS92105.1"/>
    <property type="molecule type" value="Genomic_DNA"/>
</dbReference>
<dbReference type="GO" id="GO:0016020">
    <property type="term" value="C:membrane"/>
    <property type="evidence" value="ECO:0007669"/>
    <property type="project" value="UniProtKB-SubCell"/>
</dbReference>
<protein>
    <recommendedName>
        <fullName evidence="8">MAPEG family protein</fullName>
    </recommendedName>
</protein>
<feature type="transmembrane region" description="Helical" evidence="5">
    <location>
        <begin position="121"/>
        <end position="142"/>
    </location>
</feature>
<sequence>MTPTLQGLAGPMLAMFILTLLVWVVMFARRMSYLGANKIDAEELRAPAEVEALLPPQVQSPANNLRNLVELPVVFYALCLYLTVYTQVDGFYVACAWVFVIFRYLHSAVHCSYNKVMHRFLVYLVSSVALWVMVIRATLGLLS</sequence>
<feature type="transmembrane region" description="Helical" evidence="5">
    <location>
        <begin position="6"/>
        <end position="28"/>
    </location>
</feature>
<evidence type="ECO:0000256" key="1">
    <source>
        <dbReference type="ARBA" id="ARBA00004370"/>
    </source>
</evidence>
<dbReference type="SUPFAM" id="SSF161084">
    <property type="entry name" value="MAPEG domain-like"/>
    <property type="match status" value="1"/>
</dbReference>
<dbReference type="Pfam" id="PF01124">
    <property type="entry name" value="MAPEG"/>
    <property type="match status" value="1"/>
</dbReference>
<feature type="transmembrane region" description="Helical" evidence="5">
    <location>
        <begin position="68"/>
        <end position="85"/>
    </location>
</feature>
<gene>
    <name evidence="6" type="ORF">FV139_15390</name>
</gene>
<proteinExistence type="predicted"/>
<organism evidence="6 7">
    <name type="scientific">Parahaliea maris</name>
    <dbReference type="NCBI Taxonomy" id="2716870"/>
    <lineage>
        <taxon>Bacteria</taxon>
        <taxon>Pseudomonadati</taxon>
        <taxon>Pseudomonadota</taxon>
        <taxon>Gammaproteobacteria</taxon>
        <taxon>Cellvibrionales</taxon>
        <taxon>Halieaceae</taxon>
        <taxon>Parahaliea</taxon>
    </lineage>
</organism>
<dbReference type="Gene3D" id="1.20.120.550">
    <property type="entry name" value="Membrane associated eicosanoid/glutathione metabolism-like domain"/>
    <property type="match status" value="1"/>
</dbReference>
<evidence type="ECO:0000313" key="6">
    <source>
        <dbReference type="EMBL" id="TXS92105.1"/>
    </source>
</evidence>
<evidence type="ECO:0008006" key="8">
    <source>
        <dbReference type="Google" id="ProtNLM"/>
    </source>
</evidence>
<evidence type="ECO:0000256" key="2">
    <source>
        <dbReference type="ARBA" id="ARBA00022692"/>
    </source>
</evidence>
<dbReference type="AlphaFoldDB" id="A0A5C8ZUC2"/>
<evidence type="ECO:0000256" key="3">
    <source>
        <dbReference type="ARBA" id="ARBA00022989"/>
    </source>
</evidence>
<comment type="caution">
    <text evidence="6">The sequence shown here is derived from an EMBL/GenBank/DDBJ whole genome shotgun (WGS) entry which is preliminary data.</text>
</comment>
<name>A0A5C8ZUC2_9GAMM</name>
<reference evidence="6 7" key="1">
    <citation type="submission" date="2019-08" db="EMBL/GenBank/DDBJ databases">
        <title>Parahaliea maris sp. nov., isolated from the surface seawater.</title>
        <authorList>
            <person name="Liu Y."/>
        </authorList>
    </citation>
    <scope>NUCLEOTIDE SEQUENCE [LARGE SCALE GENOMIC DNA]</scope>
    <source>
        <strain evidence="6 7">HSLHS9</strain>
    </source>
</reference>
<keyword evidence="2 5" id="KW-0812">Transmembrane</keyword>
<evidence type="ECO:0000256" key="5">
    <source>
        <dbReference type="SAM" id="Phobius"/>
    </source>
</evidence>
<keyword evidence="7" id="KW-1185">Reference proteome</keyword>
<evidence type="ECO:0000256" key="4">
    <source>
        <dbReference type="ARBA" id="ARBA00023136"/>
    </source>
</evidence>
<accession>A0A5C8ZUC2</accession>
<dbReference type="RefSeq" id="WP_148069344.1">
    <property type="nucleotide sequence ID" value="NZ_VRZA01000005.1"/>
</dbReference>
<dbReference type="InterPro" id="IPR001129">
    <property type="entry name" value="Membr-assoc_MAPEG"/>
</dbReference>
<keyword evidence="4 5" id="KW-0472">Membrane</keyword>
<keyword evidence="3 5" id="KW-1133">Transmembrane helix</keyword>
<evidence type="ECO:0000313" key="7">
    <source>
        <dbReference type="Proteomes" id="UP000321039"/>
    </source>
</evidence>